<protein>
    <recommendedName>
        <fullName evidence="3">YbaB/EbfC DNA-binding family protein</fullName>
    </recommendedName>
</protein>
<dbReference type="RefSeq" id="WP_203782178.1">
    <property type="nucleotide sequence ID" value="NZ_BOMV01000038.1"/>
</dbReference>
<accession>A0A919MQ86</accession>
<dbReference type="AlphaFoldDB" id="A0A919MQ86"/>
<keyword evidence="2" id="KW-1185">Reference proteome</keyword>
<comment type="caution">
    <text evidence="1">The sequence shown here is derived from an EMBL/GenBank/DDBJ whole genome shotgun (WGS) entry which is preliminary data.</text>
</comment>
<organism evidence="1 2">
    <name type="scientific">Paractinoplanes rishiriensis</name>
    <dbReference type="NCBI Taxonomy" id="1050105"/>
    <lineage>
        <taxon>Bacteria</taxon>
        <taxon>Bacillati</taxon>
        <taxon>Actinomycetota</taxon>
        <taxon>Actinomycetes</taxon>
        <taxon>Micromonosporales</taxon>
        <taxon>Micromonosporaceae</taxon>
        <taxon>Paractinoplanes</taxon>
    </lineage>
</organism>
<dbReference type="SUPFAM" id="SSF82607">
    <property type="entry name" value="YbaB-like"/>
    <property type="match status" value="1"/>
</dbReference>
<evidence type="ECO:0000313" key="1">
    <source>
        <dbReference type="EMBL" id="GIE95886.1"/>
    </source>
</evidence>
<evidence type="ECO:0000313" key="2">
    <source>
        <dbReference type="Proteomes" id="UP000636960"/>
    </source>
</evidence>
<gene>
    <name evidence="1" type="ORF">Ari01nite_33510</name>
</gene>
<dbReference type="GO" id="GO:0003677">
    <property type="term" value="F:DNA binding"/>
    <property type="evidence" value="ECO:0007669"/>
    <property type="project" value="InterPro"/>
</dbReference>
<name>A0A919MQ86_9ACTN</name>
<dbReference type="Pfam" id="PF02575">
    <property type="entry name" value="YbaB_DNA_bd"/>
    <property type="match status" value="1"/>
</dbReference>
<sequence length="136" mass="14596">MTAGAPNPGGLLDPEGAQEYLANWKKRIDRMAADTQAMSDRLAQMRVTGADGNDLAEVTIDSTGVLLDVQFSQRIQRVAPDVVARAVMTAVRNAQRTAAERSRQIITETVGSESVAGRAIAERMEKQLLTPDGDDG</sequence>
<reference evidence="1" key="1">
    <citation type="submission" date="2021-01" db="EMBL/GenBank/DDBJ databases">
        <title>Whole genome shotgun sequence of Actinoplanes rishiriensis NBRC 108556.</title>
        <authorList>
            <person name="Komaki H."/>
            <person name="Tamura T."/>
        </authorList>
    </citation>
    <scope>NUCLEOTIDE SEQUENCE</scope>
    <source>
        <strain evidence="1">NBRC 108556</strain>
    </source>
</reference>
<proteinExistence type="predicted"/>
<dbReference type="InterPro" id="IPR036894">
    <property type="entry name" value="YbaB-like_sf"/>
</dbReference>
<dbReference type="EMBL" id="BOMV01000038">
    <property type="protein sequence ID" value="GIE95886.1"/>
    <property type="molecule type" value="Genomic_DNA"/>
</dbReference>
<evidence type="ECO:0008006" key="3">
    <source>
        <dbReference type="Google" id="ProtNLM"/>
    </source>
</evidence>
<dbReference type="Proteomes" id="UP000636960">
    <property type="component" value="Unassembled WGS sequence"/>
</dbReference>
<dbReference type="InterPro" id="IPR004401">
    <property type="entry name" value="YbaB/EbfC"/>
</dbReference>
<dbReference type="Gene3D" id="3.30.1310.10">
    <property type="entry name" value="Nucleoid-associated protein YbaB-like domain"/>
    <property type="match status" value="1"/>
</dbReference>